<reference evidence="9" key="2">
    <citation type="submission" date="2014-03" db="EMBL/GenBank/DDBJ databases">
        <authorList>
            <person name="Genoscope - CEA"/>
        </authorList>
    </citation>
    <scope>NUCLEOTIDE SEQUENCE</scope>
</reference>
<dbReference type="SUPFAM" id="SSF48726">
    <property type="entry name" value="Immunoglobulin"/>
    <property type="match status" value="1"/>
</dbReference>
<keyword evidence="5" id="KW-0393">Immunoglobulin domain</keyword>
<dbReference type="Pfam" id="PF00047">
    <property type="entry name" value="ig"/>
    <property type="match status" value="1"/>
</dbReference>
<proteinExistence type="predicted"/>
<evidence type="ECO:0000313" key="9">
    <source>
        <dbReference type="EMBL" id="CDQ86661.1"/>
    </source>
</evidence>
<sequence>MLPPRRAGALPEPSPSASPSLSLRRIQVRWALYLFLSLALLWFPSGAVASTLNCHKTCICASNIVSCSKMNLTTVPTGLPLYTAVLDLSYNNVSRLRAEWTTVKLTKLHNILLSHNGLHFLSSEAFVYVKHLRYLDLSSNNLQQLDEFIFEPLGQLETDCSACYYSTVMTSGCYSCPPCIKNVFVSHNVCFIIMIISHNVCVIIRIVSHNVCPPHRGAAGAACLDKEWPLLPQQPTDLLYSLLAHWHILRLNSALDFKDEYSCYLPGSQKSRVGVFDLNRDYMNCSTFYEADEEAWLEQTLILRCDTKHRDLSKTWVMPGDVVVTEGLNQTAKVLPDGSLQIGPVKPNDSGTYTCYAVSEALNETIYVLLKVHNFPEKGNGENLNTAYTTLVGCVTSLVLVFIYLYLTPCRCFCCPKNNHQDSFHSSMLSQEDLANNTDPRHVAFIDPKELGQNGKVNPSDMEGDQGEMDEEGGLLGKGRRKKSVAESISLVFSDTPVVV</sequence>
<keyword evidence="7" id="KW-0812">Transmembrane</keyword>
<dbReference type="SMART" id="SM00409">
    <property type="entry name" value="IG"/>
    <property type="match status" value="1"/>
</dbReference>
<keyword evidence="7" id="KW-1133">Transmembrane helix</keyword>
<dbReference type="AlphaFoldDB" id="A0A060Y4L0"/>
<keyword evidence="1" id="KW-0433">Leucine-rich repeat</keyword>
<feature type="compositionally biased region" description="Acidic residues" evidence="6">
    <location>
        <begin position="462"/>
        <end position="473"/>
    </location>
</feature>
<protein>
    <recommendedName>
        <fullName evidence="8">Ig-like domain-containing protein</fullName>
    </recommendedName>
</protein>
<reference evidence="9" key="1">
    <citation type="journal article" date="2014" name="Nat. Commun.">
        <title>The rainbow trout genome provides novel insights into evolution after whole-genome duplication in vertebrates.</title>
        <authorList>
            <person name="Berthelot C."/>
            <person name="Brunet F."/>
            <person name="Chalopin D."/>
            <person name="Juanchich A."/>
            <person name="Bernard M."/>
            <person name="Noel B."/>
            <person name="Bento P."/>
            <person name="Da Silva C."/>
            <person name="Labadie K."/>
            <person name="Alberti A."/>
            <person name="Aury J.M."/>
            <person name="Louis A."/>
            <person name="Dehais P."/>
            <person name="Bardou P."/>
            <person name="Montfort J."/>
            <person name="Klopp C."/>
            <person name="Cabau C."/>
            <person name="Gaspin C."/>
            <person name="Thorgaard G.H."/>
            <person name="Boussaha M."/>
            <person name="Quillet E."/>
            <person name="Guyomard R."/>
            <person name="Galiana D."/>
            <person name="Bobe J."/>
            <person name="Volff J.N."/>
            <person name="Genet C."/>
            <person name="Wincker P."/>
            <person name="Jaillon O."/>
            <person name="Roest Crollius H."/>
            <person name="Guiguen Y."/>
        </authorList>
    </citation>
    <scope>NUCLEOTIDE SEQUENCE [LARGE SCALE GENOMIC DNA]</scope>
</reference>
<name>A0A060Y4L0_ONCMY</name>
<evidence type="ECO:0000256" key="2">
    <source>
        <dbReference type="ARBA" id="ARBA00022729"/>
    </source>
</evidence>
<dbReference type="InterPro" id="IPR013783">
    <property type="entry name" value="Ig-like_fold"/>
</dbReference>
<evidence type="ECO:0000256" key="7">
    <source>
        <dbReference type="SAM" id="Phobius"/>
    </source>
</evidence>
<dbReference type="PROSITE" id="PS51450">
    <property type="entry name" value="LRR"/>
    <property type="match status" value="1"/>
</dbReference>
<keyword evidence="2" id="KW-0732">Signal</keyword>
<feature type="transmembrane region" description="Helical" evidence="7">
    <location>
        <begin position="387"/>
        <end position="407"/>
    </location>
</feature>
<dbReference type="PaxDb" id="8022-A0A060Y4L0"/>
<feature type="domain" description="Ig-like" evidence="8">
    <location>
        <begin position="299"/>
        <end position="367"/>
    </location>
</feature>
<evidence type="ECO:0000256" key="5">
    <source>
        <dbReference type="ARBA" id="ARBA00023319"/>
    </source>
</evidence>
<keyword evidence="3" id="KW-0677">Repeat</keyword>
<dbReference type="InterPro" id="IPR036179">
    <property type="entry name" value="Ig-like_dom_sf"/>
</dbReference>
<dbReference type="InterPro" id="IPR003591">
    <property type="entry name" value="Leu-rich_rpt_typical-subtyp"/>
</dbReference>
<dbReference type="Proteomes" id="UP000193380">
    <property type="component" value="Unassembled WGS sequence"/>
</dbReference>
<dbReference type="SMART" id="SM00369">
    <property type="entry name" value="LRR_TYP"/>
    <property type="match status" value="2"/>
</dbReference>
<dbReference type="InterPro" id="IPR032675">
    <property type="entry name" value="LRR_dom_sf"/>
</dbReference>
<dbReference type="CDD" id="cd00096">
    <property type="entry name" value="Ig"/>
    <property type="match status" value="1"/>
</dbReference>
<dbReference type="PANTHER" id="PTHR24369">
    <property type="entry name" value="ANTIGEN BSP, PUTATIVE-RELATED"/>
    <property type="match status" value="1"/>
</dbReference>
<organism evidence="9 10">
    <name type="scientific">Oncorhynchus mykiss</name>
    <name type="common">Rainbow trout</name>
    <name type="synonym">Salmo gairdneri</name>
    <dbReference type="NCBI Taxonomy" id="8022"/>
    <lineage>
        <taxon>Eukaryota</taxon>
        <taxon>Metazoa</taxon>
        <taxon>Chordata</taxon>
        <taxon>Craniata</taxon>
        <taxon>Vertebrata</taxon>
        <taxon>Euteleostomi</taxon>
        <taxon>Actinopterygii</taxon>
        <taxon>Neopterygii</taxon>
        <taxon>Teleostei</taxon>
        <taxon>Protacanthopterygii</taxon>
        <taxon>Salmoniformes</taxon>
        <taxon>Salmonidae</taxon>
        <taxon>Salmoninae</taxon>
        <taxon>Oncorhynchus</taxon>
    </lineage>
</organism>
<dbReference type="InterPro" id="IPR050541">
    <property type="entry name" value="LRR_TM_domain-containing"/>
</dbReference>
<evidence type="ECO:0000256" key="1">
    <source>
        <dbReference type="ARBA" id="ARBA00022614"/>
    </source>
</evidence>
<dbReference type="Pfam" id="PF13855">
    <property type="entry name" value="LRR_8"/>
    <property type="match status" value="1"/>
</dbReference>
<dbReference type="PROSITE" id="PS50835">
    <property type="entry name" value="IG_LIKE"/>
    <property type="match status" value="1"/>
</dbReference>
<feature type="region of interest" description="Disordered" evidence="6">
    <location>
        <begin position="450"/>
        <end position="485"/>
    </location>
</feature>
<evidence type="ECO:0000256" key="4">
    <source>
        <dbReference type="ARBA" id="ARBA00023157"/>
    </source>
</evidence>
<dbReference type="Gene3D" id="2.60.40.10">
    <property type="entry name" value="Immunoglobulins"/>
    <property type="match status" value="1"/>
</dbReference>
<evidence type="ECO:0000256" key="6">
    <source>
        <dbReference type="SAM" id="MobiDB-lite"/>
    </source>
</evidence>
<keyword evidence="4" id="KW-1015">Disulfide bond</keyword>
<dbReference type="InterPro" id="IPR013151">
    <property type="entry name" value="Immunoglobulin_dom"/>
</dbReference>
<dbReference type="InterPro" id="IPR003599">
    <property type="entry name" value="Ig_sub"/>
</dbReference>
<gene>
    <name evidence="9" type="ORF">GSONMT00036906001</name>
</gene>
<dbReference type="SUPFAM" id="SSF52058">
    <property type="entry name" value="L domain-like"/>
    <property type="match status" value="1"/>
</dbReference>
<dbReference type="GO" id="GO:0005886">
    <property type="term" value="C:plasma membrane"/>
    <property type="evidence" value="ECO:0007669"/>
    <property type="project" value="TreeGrafter"/>
</dbReference>
<keyword evidence="7" id="KW-0472">Membrane</keyword>
<evidence type="ECO:0000313" key="10">
    <source>
        <dbReference type="Proteomes" id="UP000193380"/>
    </source>
</evidence>
<evidence type="ECO:0000256" key="3">
    <source>
        <dbReference type="ARBA" id="ARBA00022737"/>
    </source>
</evidence>
<accession>A0A060Y4L0</accession>
<dbReference type="STRING" id="8022.A0A060Y4L0"/>
<dbReference type="PANTHER" id="PTHR24369:SF213">
    <property type="entry name" value="INSULIN LIKE GROWTH FACTOR BINDING PROTEIN ACID LABILE SUBUNIT"/>
    <property type="match status" value="1"/>
</dbReference>
<dbReference type="InterPro" id="IPR007110">
    <property type="entry name" value="Ig-like_dom"/>
</dbReference>
<dbReference type="EMBL" id="FR907420">
    <property type="protein sequence ID" value="CDQ86661.1"/>
    <property type="molecule type" value="Genomic_DNA"/>
</dbReference>
<dbReference type="InterPro" id="IPR001611">
    <property type="entry name" value="Leu-rich_rpt"/>
</dbReference>
<evidence type="ECO:0000259" key="8">
    <source>
        <dbReference type="PROSITE" id="PS50835"/>
    </source>
</evidence>
<dbReference type="Gene3D" id="3.80.10.10">
    <property type="entry name" value="Ribonuclease Inhibitor"/>
    <property type="match status" value="1"/>
</dbReference>